<proteinExistence type="inferred from homology"/>
<gene>
    <name evidence="8" type="primary">Necator_chrIII.g12231</name>
    <name evidence="8" type="ORF">RB195_011465</name>
</gene>
<keyword evidence="4 7" id="KW-0442">Lipid degradation</keyword>
<feature type="signal peptide" evidence="7">
    <location>
        <begin position="1"/>
        <end position="16"/>
    </location>
</feature>
<dbReference type="PANTHER" id="PTHR12370:SF8">
    <property type="entry name" value="PHOSPHOLIPASE B-LIKE 3-RELATED"/>
    <property type="match status" value="1"/>
</dbReference>
<evidence type="ECO:0000256" key="2">
    <source>
        <dbReference type="ARBA" id="ARBA00022729"/>
    </source>
</evidence>
<reference evidence="8 9" key="1">
    <citation type="submission" date="2023-08" db="EMBL/GenBank/DDBJ databases">
        <title>A Necator americanus chromosomal reference genome.</title>
        <authorList>
            <person name="Ilik V."/>
            <person name="Petrzelkova K.J."/>
            <person name="Pardy F."/>
            <person name="Fuh T."/>
            <person name="Niatou-Singa F.S."/>
            <person name="Gouil Q."/>
            <person name="Baker L."/>
            <person name="Ritchie M.E."/>
            <person name="Jex A.R."/>
            <person name="Gazzola D."/>
            <person name="Li H."/>
            <person name="Toshio Fujiwara R."/>
            <person name="Zhan B."/>
            <person name="Aroian R.V."/>
            <person name="Pafco B."/>
            <person name="Schwarz E.M."/>
        </authorList>
    </citation>
    <scope>NUCLEOTIDE SEQUENCE [LARGE SCALE GENOMIC DNA]</scope>
    <source>
        <strain evidence="8 9">Aroian</strain>
        <tissue evidence="8">Whole animal</tissue>
    </source>
</reference>
<dbReference type="Proteomes" id="UP001303046">
    <property type="component" value="Unassembled WGS sequence"/>
</dbReference>
<sequence>MWLFLVFAVCVITCSGTKIRESRNYPDDSRIPTSKGKNPHGTSRFSYTYVSVCLNGTQNDPLVVTYAKKCEKRESLVALGRYTNQVNTTGWGILEIETFSGHPYGLQSYAAGVAEGELTRRLISFHYRNTMEEMCKNHTYYCERLYKYLTKNLEWMRSEVLSKPPTDLFWRHVNLTFAQLTGLRDSYMRENLTPRIAFELSPIYMMQLHGDLFDLEKYLNKTSDSTDGGRCSALVKIAPGNKDLFFSHVTMSSFSWMIRLLKLYKFGFDPKEVPGHTVTFSGYPGQLASTDDFYLTSGGLAFLETTIDIFKTSLYNHINPEGQVLCWIRSTISNYLSSTPRKWVELFSRYNSGTYNNQWDVLDYKLFKPGKEIPEKDLFWILEQTPGYVKMEDMTWFLKNYSYWPSYNIPFFKDIGISTGVNEVGEEYDWCNWNWSPRARIFKRDHKKVVDIDTLTKLMRYNDYTHDEFSRCKCTPLPYTAEAAIAARGDLNDPNGTYEWKEMGFRDHAAFDFKGTNYEMFSKLRFRAWGGPTYDPLPVFDWSTTKVVANHFGQPQVWNFTYVDLEWETETEVQLKTDASTCFVEISQQAFSLADVVRTMSSAKRRCLSLTSLFDSYLRSYLSLCNEVKLLHAGIHCCDEAAIRTVSNLGSCFTESIE</sequence>
<comment type="function">
    <text evidence="7">Putative phospholipase.</text>
</comment>
<keyword evidence="3 7" id="KW-0378">Hydrolase</keyword>
<dbReference type="Pfam" id="PF04916">
    <property type="entry name" value="Phospholip_B"/>
    <property type="match status" value="1"/>
</dbReference>
<comment type="caution">
    <text evidence="8">The sequence shown here is derived from an EMBL/GenBank/DDBJ whole genome shotgun (WGS) entry which is preliminary data.</text>
</comment>
<keyword evidence="6" id="KW-0325">Glycoprotein</keyword>
<evidence type="ECO:0000313" key="8">
    <source>
        <dbReference type="EMBL" id="KAK6744759.1"/>
    </source>
</evidence>
<evidence type="ECO:0000256" key="3">
    <source>
        <dbReference type="ARBA" id="ARBA00022801"/>
    </source>
</evidence>
<feature type="chain" id="PRO_5044950052" description="Phospholipase B-like" evidence="7">
    <location>
        <begin position="17"/>
        <end position="658"/>
    </location>
</feature>
<accession>A0ABR1D2Q2</accession>
<keyword evidence="2 7" id="KW-0732">Signal</keyword>
<evidence type="ECO:0000256" key="6">
    <source>
        <dbReference type="ARBA" id="ARBA00023180"/>
    </source>
</evidence>
<evidence type="ECO:0000256" key="4">
    <source>
        <dbReference type="ARBA" id="ARBA00022963"/>
    </source>
</evidence>
<dbReference type="EC" id="3.1.1.-" evidence="7"/>
<evidence type="ECO:0000256" key="5">
    <source>
        <dbReference type="ARBA" id="ARBA00023098"/>
    </source>
</evidence>
<evidence type="ECO:0000256" key="7">
    <source>
        <dbReference type="RuleBase" id="RU364138"/>
    </source>
</evidence>
<evidence type="ECO:0000313" key="9">
    <source>
        <dbReference type="Proteomes" id="UP001303046"/>
    </source>
</evidence>
<keyword evidence="5 7" id="KW-0443">Lipid metabolism</keyword>
<protein>
    <recommendedName>
        <fullName evidence="7">Phospholipase B-like</fullName>
        <ecNumber evidence="7">3.1.1.-</ecNumber>
    </recommendedName>
</protein>
<dbReference type="Gene3D" id="3.60.60.30">
    <property type="match status" value="1"/>
</dbReference>
<dbReference type="EMBL" id="JAVFWL010000003">
    <property type="protein sequence ID" value="KAK6744759.1"/>
    <property type="molecule type" value="Genomic_DNA"/>
</dbReference>
<evidence type="ECO:0000256" key="1">
    <source>
        <dbReference type="ARBA" id="ARBA00007835"/>
    </source>
</evidence>
<dbReference type="PANTHER" id="PTHR12370">
    <property type="entry name" value="PHOSPHOLIPASE B-RELATED"/>
    <property type="match status" value="1"/>
</dbReference>
<keyword evidence="9" id="KW-1185">Reference proteome</keyword>
<comment type="similarity">
    <text evidence="1 7">Belongs to the phospholipase B-like family.</text>
</comment>
<name>A0ABR1D2Q2_NECAM</name>
<organism evidence="8 9">
    <name type="scientific">Necator americanus</name>
    <name type="common">Human hookworm</name>
    <dbReference type="NCBI Taxonomy" id="51031"/>
    <lineage>
        <taxon>Eukaryota</taxon>
        <taxon>Metazoa</taxon>
        <taxon>Ecdysozoa</taxon>
        <taxon>Nematoda</taxon>
        <taxon>Chromadorea</taxon>
        <taxon>Rhabditida</taxon>
        <taxon>Rhabditina</taxon>
        <taxon>Rhabditomorpha</taxon>
        <taxon>Strongyloidea</taxon>
        <taxon>Ancylostomatidae</taxon>
        <taxon>Bunostominae</taxon>
        <taxon>Necator</taxon>
    </lineage>
</organism>
<dbReference type="InterPro" id="IPR007000">
    <property type="entry name" value="PLipase_B-like"/>
</dbReference>